<evidence type="ECO:0000256" key="6">
    <source>
        <dbReference type="ARBA" id="ARBA00023136"/>
    </source>
</evidence>
<evidence type="ECO:0000256" key="1">
    <source>
        <dbReference type="ARBA" id="ARBA00004651"/>
    </source>
</evidence>
<dbReference type="SUPFAM" id="SSF161098">
    <property type="entry name" value="MetI-like"/>
    <property type="match status" value="1"/>
</dbReference>
<name>A0A1G8RRN1_9EURY</name>
<evidence type="ECO:0000256" key="2">
    <source>
        <dbReference type="ARBA" id="ARBA00022448"/>
    </source>
</evidence>
<keyword evidence="2 7" id="KW-0813">Transport</keyword>
<accession>A0A1G8RRN1</accession>
<sequence length="264" mass="28610">MTEEYASWERRTPRQRLGRYVLVLITLVVAAASWRVLDVNYNYIESAPTEFMDLVTRMYPPDTSYTGDIIGPLIETVHIAVLGTALAVVLSIPVALLGASNTTPNKLGFALGKFIISFTRSVNVIIWALLFVIIFGSGVLAGVLAIAVRSIGFCSKLIAEAIEEIDPGQVEAMKATGANPIEVAIYGIAPQIKPAFIGVSTYRWDINVRSSTIIGFVGAGGVGVELNTAINFFQWQRVLTILLAILAIVIISEVVSASLRRKVR</sequence>
<keyword evidence="10" id="KW-1185">Reference proteome</keyword>
<evidence type="ECO:0000256" key="7">
    <source>
        <dbReference type="RuleBase" id="RU363032"/>
    </source>
</evidence>
<dbReference type="InterPro" id="IPR035906">
    <property type="entry name" value="MetI-like_sf"/>
</dbReference>
<evidence type="ECO:0000313" key="9">
    <source>
        <dbReference type="EMBL" id="SDJ19628.1"/>
    </source>
</evidence>
<feature type="domain" description="ABC transmembrane type-1" evidence="8">
    <location>
        <begin position="73"/>
        <end position="256"/>
    </location>
</feature>
<dbReference type="AlphaFoldDB" id="A0A1G8RRN1"/>
<comment type="similarity">
    <text evidence="7">Belongs to the binding-protein-dependent transport system permease family.</text>
</comment>
<evidence type="ECO:0000256" key="3">
    <source>
        <dbReference type="ARBA" id="ARBA00022475"/>
    </source>
</evidence>
<dbReference type="PROSITE" id="PS50928">
    <property type="entry name" value="ABC_TM1"/>
    <property type="match status" value="1"/>
</dbReference>
<dbReference type="EMBL" id="FNFC01000001">
    <property type="protein sequence ID" value="SDJ19628.1"/>
    <property type="molecule type" value="Genomic_DNA"/>
</dbReference>
<evidence type="ECO:0000256" key="4">
    <source>
        <dbReference type="ARBA" id="ARBA00022692"/>
    </source>
</evidence>
<keyword evidence="4 7" id="KW-0812">Transmembrane</keyword>
<keyword evidence="3" id="KW-1003">Cell membrane</keyword>
<comment type="subcellular location">
    <subcellularLocation>
        <location evidence="1 7">Cell membrane</location>
        <topology evidence="1 7">Multi-pass membrane protein</topology>
    </subcellularLocation>
</comment>
<dbReference type="Gene3D" id="1.10.3720.10">
    <property type="entry name" value="MetI-like"/>
    <property type="match status" value="1"/>
</dbReference>
<dbReference type="NCBIfam" id="TIGR01097">
    <property type="entry name" value="PhnE"/>
    <property type="match status" value="1"/>
</dbReference>
<keyword evidence="6 7" id="KW-0472">Membrane</keyword>
<feature type="transmembrane region" description="Helical" evidence="7">
    <location>
        <begin position="124"/>
        <end position="148"/>
    </location>
</feature>
<protein>
    <submittedName>
        <fullName evidence="9">Phosphonate transport system permease protein</fullName>
    </submittedName>
</protein>
<dbReference type="PANTHER" id="PTHR30043">
    <property type="entry name" value="PHOSPHONATES TRANSPORT SYSTEM PERMEASE PROTEIN"/>
    <property type="match status" value="1"/>
</dbReference>
<dbReference type="RefSeq" id="WP_092698285.1">
    <property type="nucleotide sequence ID" value="NZ_FNFC01000001.1"/>
</dbReference>
<evidence type="ECO:0000313" key="10">
    <source>
        <dbReference type="Proteomes" id="UP000198856"/>
    </source>
</evidence>
<dbReference type="OrthoDB" id="338493at2157"/>
<dbReference type="STRING" id="890420.SAMN05216226_10180"/>
<proteinExistence type="inferred from homology"/>
<dbReference type="GO" id="GO:0005886">
    <property type="term" value="C:plasma membrane"/>
    <property type="evidence" value="ECO:0007669"/>
    <property type="project" value="UniProtKB-SubCell"/>
</dbReference>
<dbReference type="CDD" id="cd06261">
    <property type="entry name" value="TM_PBP2"/>
    <property type="match status" value="1"/>
</dbReference>
<dbReference type="InterPro" id="IPR005769">
    <property type="entry name" value="PhnE/PtxC"/>
</dbReference>
<dbReference type="GO" id="GO:0015416">
    <property type="term" value="F:ABC-type phosphonate transporter activity"/>
    <property type="evidence" value="ECO:0007669"/>
    <property type="project" value="InterPro"/>
</dbReference>
<dbReference type="Pfam" id="PF00528">
    <property type="entry name" value="BPD_transp_1"/>
    <property type="match status" value="1"/>
</dbReference>
<evidence type="ECO:0000259" key="8">
    <source>
        <dbReference type="PROSITE" id="PS50928"/>
    </source>
</evidence>
<evidence type="ECO:0000256" key="5">
    <source>
        <dbReference type="ARBA" id="ARBA00022989"/>
    </source>
</evidence>
<keyword evidence="5 7" id="KW-1133">Transmembrane helix</keyword>
<feature type="transmembrane region" description="Helical" evidence="7">
    <location>
        <begin position="20"/>
        <end position="37"/>
    </location>
</feature>
<feature type="transmembrane region" description="Helical" evidence="7">
    <location>
        <begin position="239"/>
        <end position="259"/>
    </location>
</feature>
<dbReference type="Proteomes" id="UP000198856">
    <property type="component" value="Unassembled WGS sequence"/>
</dbReference>
<organism evidence="9 10">
    <name type="scientific">Halovenus aranensis</name>
    <dbReference type="NCBI Taxonomy" id="890420"/>
    <lineage>
        <taxon>Archaea</taxon>
        <taxon>Methanobacteriati</taxon>
        <taxon>Methanobacteriota</taxon>
        <taxon>Stenosarchaea group</taxon>
        <taxon>Halobacteria</taxon>
        <taxon>Halobacteriales</taxon>
        <taxon>Haloarculaceae</taxon>
        <taxon>Halovenus</taxon>
    </lineage>
</organism>
<dbReference type="PANTHER" id="PTHR30043:SF1">
    <property type="entry name" value="ABC TRANSPORT SYSTEM PERMEASE PROTEIN P69"/>
    <property type="match status" value="1"/>
</dbReference>
<reference evidence="9 10" key="1">
    <citation type="submission" date="2016-10" db="EMBL/GenBank/DDBJ databases">
        <authorList>
            <person name="de Groot N.N."/>
        </authorList>
    </citation>
    <scope>NUCLEOTIDE SEQUENCE [LARGE SCALE GENOMIC DNA]</scope>
    <source>
        <strain evidence="9 10">IBRC-M10015</strain>
    </source>
</reference>
<feature type="transmembrane region" description="Helical" evidence="7">
    <location>
        <begin position="79"/>
        <end position="99"/>
    </location>
</feature>
<gene>
    <name evidence="9" type="ORF">SAMN05216226_10180</name>
</gene>
<dbReference type="InterPro" id="IPR000515">
    <property type="entry name" value="MetI-like"/>
</dbReference>